<dbReference type="InterPro" id="IPR050345">
    <property type="entry name" value="Aliph_Amidase/BUP"/>
</dbReference>
<evidence type="ECO:0000313" key="5">
    <source>
        <dbReference type="Proteomes" id="UP000094761"/>
    </source>
</evidence>
<dbReference type="SUPFAM" id="SSF56317">
    <property type="entry name" value="Carbon-nitrogen hydrolase"/>
    <property type="match status" value="1"/>
</dbReference>
<dbReference type="EMBL" id="LUAX01000008">
    <property type="protein sequence ID" value="OAM96918.1"/>
    <property type="molecule type" value="Genomic_DNA"/>
</dbReference>
<dbReference type="RefSeq" id="WP_069669902.1">
    <property type="nucleotide sequence ID" value="NZ_JAPFIM010000025.1"/>
</dbReference>
<dbReference type="PROSITE" id="PS50263">
    <property type="entry name" value="CN_HYDROLASE"/>
    <property type="match status" value="1"/>
</dbReference>
<dbReference type="EMBL" id="JAPFIT010000033">
    <property type="protein sequence ID" value="MDC5743554.1"/>
    <property type="molecule type" value="Genomic_DNA"/>
</dbReference>
<keyword evidence="4" id="KW-0614">Plasmid</keyword>
<proteinExistence type="predicted"/>
<dbReference type="GO" id="GO:0016811">
    <property type="term" value="F:hydrolase activity, acting on carbon-nitrogen (but not peptide) bonds, in linear amides"/>
    <property type="evidence" value="ECO:0007669"/>
    <property type="project" value="TreeGrafter"/>
</dbReference>
<reference evidence="3" key="2">
    <citation type="submission" date="2022-11" db="EMBL/GenBank/DDBJ databases">
        <title>Role of the vibriolysin VemA secreted by the emergent pathogen Vibrio europaeus in the colonization of Manila clam mucus.</title>
        <authorList>
            <person name="Martinez C."/>
            <person name="Rodriguez S."/>
            <person name="Vences A."/>
            <person name="Barja J.L."/>
            <person name="Toranzo A.E."/>
            <person name="Dubert J."/>
        </authorList>
    </citation>
    <scope>NUCLEOTIDE SEQUENCE</scope>
    <source>
        <strain evidence="3">3454</strain>
    </source>
</reference>
<dbReference type="PANTHER" id="PTHR43674">
    <property type="entry name" value="NITRILASE C965.09-RELATED"/>
    <property type="match status" value="1"/>
</dbReference>
<dbReference type="Gene3D" id="3.60.110.10">
    <property type="entry name" value="Carbon-nitrogen hydrolase"/>
    <property type="match status" value="1"/>
</dbReference>
<evidence type="ECO:0000313" key="3">
    <source>
        <dbReference type="EMBL" id="MDC5743554.1"/>
    </source>
</evidence>
<accession>A0A178J5T5</accession>
<dbReference type="Proteomes" id="UP001150001">
    <property type="component" value="Unassembled WGS sequence"/>
</dbReference>
<feature type="domain" description="CN hydrolase" evidence="2">
    <location>
        <begin position="4"/>
        <end position="241"/>
    </location>
</feature>
<sequence>MESTSFTIVQLKVEHSNKSKNIDEVDKILSATSDVGDITLLPELFATGYIFDSASDIHGLSEDYRDSVTIKRLTELSQIYQTTFVAGIAEKEHGEYYNSVAVVDTSGLRCKYRKISQTSIDKRYFSRGSDLLIFKHNGLKVGVVVCFDIWFPEIMRRLKGVDIILHLANFGGSQSFTLARARALENGQSILTCNRVGEDTTSEFTASYCGGSRVYNPKGEAIVMLGEQQASETVVIDDFSLAPQFTGINFEEELDAISKRLA</sequence>
<organism evidence="4 5">
    <name type="scientific">Vibrio europaeus</name>
    <dbReference type="NCBI Taxonomy" id="300876"/>
    <lineage>
        <taxon>Bacteria</taxon>
        <taxon>Pseudomonadati</taxon>
        <taxon>Pseudomonadota</taxon>
        <taxon>Gammaproteobacteria</taxon>
        <taxon>Vibrionales</taxon>
        <taxon>Vibrionaceae</taxon>
        <taxon>Vibrio</taxon>
        <taxon>Vibrio oreintalis group</taxon>
    </lineage>
</organism>
<reference evidence="4 5" key="1">
    <citation type="submission" date="2016-03" db="EMBL/GenBank/DDBJ databases">
        <title>Draft genome sequence of the Vibrio tubiashii subs. europaeus.</title>
        <authorList>
            <person name="Spinard E."/>
            <person name="Dubert J."/>
            <person name="Nelson D.R."/>
            <person name="Barja J.L."/>
        </authorList>
    </citation>
    <scope>NUCLEOTIDE SEQUENCE [LARGE SCALE GENOMIC DNA]</scope>
    <source>
        <strain evidence="5">PP-638</strain>
        <strain evidence="4">PP2-638</strain>
        <plasmid evidence="4">p251_like</plasmid>
    </source>
</reference>
<dbReference type="AlphaFoldDB" id="A0A178J5T5"/>
<dbReference type="GeneID" id="78078881"/>
<evidence type="ECO:0000256" key="1">
    <source>
        <dbReference type="ARBA" id="ARBA00022801"/>
    </source>
</evidence>
<gene>
    <name evidence="4" type="ORF">AZ468_24490</name>
    <name evidence="3" type="ORF">OPW20_26175</name>
</gene>
<comment type="caution">
    <text evidence="4">The sequence shown here is derived from an EMBL/GenBank/DDBJ whole genome shotgun (WGS) entry which is preliminary data.</text>
</comment>
<keyword evidence="6" id="KW-1185">Reference proteome</keyword>
<dbReference type="Proteomes" id="UP000094761">
    <property type="component" value="Unassembled WGS sequence"/>
</dbReference>
<evidence type="ECO:0000313" key="6">
    <source>
        <dbReference type="Proteomes" id="UP001150001"/>
    </source>
</evidence>
<dbReference type="CDD" id="cd07197">
    <property type="entry name" value="nitrilase"/>
    <property type="match status" value="1"/>
</dbReference>
<evidence type="ECO:0000259" key="2">
    <source>
        <dbReference type="PROSITE" id="PS50263"/>
    </source>
</evidence>
<dbReference type="Pfam" id="PF00795">
    <property type="entry name" value="CN_hydrolase"/>
    <property type="match status" value="1"/>
</dbReference>
<protein>
    <submittedName>
        <fullName evidence="3 4">Carbon-nitrogen hydrolase</fullName>
    </submittedName>
</protein>
<dbReference type="OrthoDB" id="9803803at2"/>
<dbReference type="PANTHER" id="PTHR43674:SF2">
    <property type="entry name" value="BETA-UREIDOPROPIONASE"/>
    <property type="match status" value="1"/>
</dbReference>
<dbReference type="InterPro" id="IPR036526">
    <property type="entry name" value="C-N_Hydrolase_sf"/>
</dbReference>
<geneLocation type="plasmid" evidence="4">
    <name>p251_like</name>
</geneLocation>
<name>A0A178J5T5_9VIBR</name>
<dbReference type="InterPro" id="IPR003010">
    <property type="entry name" value="C-N_Hydrolase"/>
</dbReference>
<evidence type="ECO:0000313" key="4">
    <source>
        <dbReference type="EMBL" id="OAM96918.1"/>
    </source>
</evidence>
<keyword evidence="1 4" id="KW-0378">Hydrolase</keyword>